<dbReference type="GO" id="GO:0043565">
    <property type="term" value="F:sequence-specific DNA binding"/>
    <property type="evidence" value="ECO:0007669"/>
    <property type="project" value="InterPro"/>
</dbReference>
<organism evidence="6 7">
    <name type="scientific">Arcticibacter tournemirensis</name>
    <dbReference type="NCBI Taxonomy" id="699437"/>
    <lineage>
        <taxon>Bacteria</taxon>
        <taxon>Pseudomonadati</taxon>
        <taxon>Bacteroidota</taxon>
        <taxon>Sphingobacteriia</taxon>
        <taxon>Sphingobacteriales</taxon>
        <taxon>Sphingobacteriaceae</taxon>
        <taxon>Arcticibacter</taxon>
    </lineage>
</organism>
<keyword evidence="3" id="KW-0804">Transcription</keyword>
<reference evidence="5 8" key="2">
    <citation type="submission" date="2019-09" db="EMBL/GenBank/DDBJ databases">
        <title>Pararcticibacter amylolyticus gen. nov., sp. nov., isolated from a rottenly hemp rope, and reclassification of Pedobacter tournemirensis as Pararcticibacter tournemirensis comb. nov.</title>
        <authorList>
            <person name="Cai Y."/>
        </authorList>
    </citation>
    <scope>NUCLEOTIDE SEQUENCE [LARGE SCALE GENOMIC DNA]</scope>
    <source>
        <strain evidence="5 8">TF5-37.2-LB10</strain>
    </source>
</reference>
<dbReference type="GO" id="GO:0003700">
    <property type="term" value="F:DNA-binding transcription factor activity"/>
    <property type="evidence" value="ECO:0007669"/>
    <property type="project" value="InterPro"/>
</dbReference>
<dbReference type="Proteomes" id="UP000322918">
    <property type="component" value="Unassembled WGS sequence"/>
</dbReference>
<dbReference type="PRINTS" id="PR00032">
    <property type="entry name" value="HTHARAC"/>
</dbReference>
<evidence type="ECO:0000259" key="4">
    <source>
        <dbReference type="PROSITE" id="PS01124"/>
    </source>
</evidence>
<evidence type="ECO:0000256" key="2">
    <source>
        <dbReference type="ARBA" id="ARBA00023125"/>
    </source>
</evidence>
<evidence type="ECO:0000256" key="3">
    <source>
        <dbReference type="ARBA" id="ARBA00023163"/>
    </source>
</evidence>
<evidence type="ECO:0000313" key="6">
    <source>
        <dbReference type="EMBL" id="RXF70059.1"/>
    </source>
</evidence>
<dbReference type="EMBL" id="RXOC01000005">
    <property type="protein sequence ID" value="RXF70059.1"/>
    <property type="molecule type" value="Genomic_DNA"/>
</dbReference>
<evidence type="ECO:0000313" key="7">
    <source>
        <dbReference type="Proteomes" id="UP000290848"/>
    </source>
</evidence>
<dbReference type="Proteomes" id="UP000290848">
    <property type="component" value="Unassembled WGS sequence"/>
</dbReference>
<evidence type="ECO:0000313" key="8">
    <source>
        <dbReference type="Proteomes" id="UP000322918"/>
    </source>
</evidence>
<dbReference type="InterPro" id="IPR053142">
    <property type="entry name" value="PchR_regulatory_protein"/>
</dbReference>
<dbReference type="PROSITE" id="PS01124">
    <property type="entry name" value="HTH_ARAC_FAMILY_2"/>
    <property type="match status" value="1"/>
</dbReference>
<dbReference type="PROSITE" id="PS00041">
    <property type="entry name" value="HTH_ARAC_FAMILY_1"/>
    <property type="match status" value="1"/>
</dbReference>
<dbReference type="InterPro" id="IPR018060">
    <property type="entry name" value="HTH_AraC"/>
</dbReference>
<name>A0A4Q0MB62_9SPHI</name>
<dbReference type="PANTHER" id="PTHR47893:SF1">
    <property type="entry name" value="REGULATORY PROTEIN PCHR"/>
    <property type="match status" value="1"/>
</dbReference>
<keyword evidence="8" id="KW-1185">Reference proteome</keyword>
<feature type="domain" description="HTH araC/xylS-type" evidence="4">
    <location>
        <begin position="224"/>
        <end position="321"/>
    </location>
</feature>
<dbReference type="AlphaFoldDB" id="A0A4Q0MB62"/>
<keyword evidence="1" id="KW-0805">Transcription regulation</keyword>
<sequence length="332" mass="37629">MQFDITGNEKTEICVSVSISAGDVASGKDLRQRTIHQNKAELQWWSFEGIHIILVKAEKGRLKICNEVKEPYITTYGLLTGDLVSENISGEITFFNLTAGQHNLYYPAPLVNILQMEAPLQAFIIYLPEQYLLRLLHNTQGISSYLRDHILNKKAFITGALPVNPNIYQIINTIKTKQQHGDAGRILLEAKMLELLSVQLEQLDQTYIKSSSSFLKAHDIDKIYSAKLFIEENIRTPCSLIELSRKVGLNDFKLKKGFKEILGTTVFSYLSDFRMERARQLLEQKRSVSEVAYEVGYKNPHHFTAAFKKKFGMLPSVITKTMAAKNTIPPSA</sequence>
<accession>A0A4Q0MB62</accession>
<comment type="caution">
    <text evidence="6">The sequence shown here is derived from an EMBL/GenBank/DDBJ whole genome shotgun (WGS) entry which is preliminary data.</text>
</comment>
<dbReference type="InterPro" id="IPR018062">
    <property type="entry name" value="HTH_AraC-typ_CS"/>
</dbReference>
<dbReference type="OrthoDB" id="799767at2"/>
<dbReference type="SUPFAM" id="SSF46689">
    <property type="entry name" value="Homeodomain-like"/>
    <property type="match status" value="2"/>
</dbReference>
<dbReference type="Gene3D" id="1.10.10.60">
    <property type="entry name" value="Homeodomain-like"/>
    <property type="match status" value="2"/>
</dbReference>
<gene>
    <name evidence="6" type="ORF">EKH83_09230</name>
    <name evidence="5" type="ORF">F1649_04380</name>
</gene>
<dbReference type="InterPro" id="IPR009057">
    <property type="entry name" value="Homeodomain-like_sf"/>
</dbReference>
<evidence type="ECO:0000256" key="1">
    <source>
        <dbReference type="ARBA" id="ARBA00023015"/>
    </source>
</evidence>
<dbReference type="RefSeq" id="WP_128769132.1">
    <property type="nucleotide sequence ID" value="NZ_RXOC01000005.1"/>
</dbReference>
<evidence type="ECO:0000313" key="5">
    <source>
        <dbReference type="EMBL" id="KAA8485360.1"/>
    </source>
</evidence>
<proteinExistence type="predicted"/>
<keyword evidence="2" id="KW-0238">DNA-binding</keyword>
<dbReference type="SMART" id="SM00342">
    <property type="entry name" value="HTH_ARAC"/>
    <property type="match status" value="1"/>
</dbReference>
<reference evidence="6 7" key="1">
    <citation type="submission" date="2018-12" db="EMBL/GenBank/DDBJ databases">
        <title>The Draft Genome Sequence of the Soil Bacterium Pedobacter tournemirensis R1.</title>
        <authorList>
            <person name="He J."/>
        </authorList>
    </citation>
    <scope>NUCLEOTIDE SEQUENCE [LARGE SCALE GENOMIC DNA]</scope>
    <source>
        <strain evidence="6 7">R1</strain>
    </source>
</reference>
<dbReference type="PANTHER" id="PTHR47893">
    <property type="entry name" value="REGULATORY PROTEIN PCHR"/>
    <property type="match status" value="1"/>
</dbReference>
<dbReference type="Pfam" id="PF12833">
    <property type="entry name" value="HTH_18"/>
    <property type="match status" value="1"/>
</dbReference>
<dbReference type="InterPro" id="IPR020449">
    <property type="entry name" value="Tscrpt_reg_AraC-type_HTH"/>
</dbReference>
<protein>
    <submittedName>
        <fullName evidence="6">AraC family transcriptional regulator</fullName>
    </submittedName>
    <submittedName>
        <fullName evidence="5">Helix-turn-helix transcriptional regulator</fullName>
    </submittedName>
</protein>
<dbReference type="EMBL" id="VWNE01000005">
    <property type="protein sequence ID" value="KAA8485360.1"/>
    <property type="molecule type" value="Genomic_DNA"/>
</dbReference>